<reference evidence="7 8" key="1">
    <citation type="journal article" date="2021" name="BMC Biol.">
        <title>Horizontally acquired antibacterial genes associated with adaptive radiation of ladybird beetles.</title>
        <authorList>
            <person name="Li H.S."/>
            <person name="Tang X.F."/>
            <person name="Huang Y.H."/>
            <person name="Xu Z.Y."/>
            <person name="Chen M.L."/>
            <person name="Du X.Y."/>
            <person name="Qiu B.Y."/>
            <person name="Chen P.T."/>
            <person name="Zhang W."/>
            <person name="Slipinski A."/>
            <person name="Escalona H.E."/>
            <person name="Waterhouse R.M."/>
            <person name="Zwick A."/>
            <person name="Pang H."/>
        </authorList>
    </citation>
    <scope>NUCLEOTIDE SEQUENCE [LARGE SCALE GENOMIC DNA]</scope>
    <source>
        <strain evidence="7">SYSU2018</strain>
    </source>
</reference>
<comment type="similarity">
    <text evidence="2">Belongs to the ATP-dependent AMP-binding enzyme family.</text>
</comment>
<dbReference type="InterPro" id="IPR025110">
    <property type="entry name" value="AMP-bd_C"/>
</dbReference>
<evidence type="ECO:0000259" key="6">
    <source>
        <dbReference type="Pfam" id="PF13193"/>
    </source>
</evidence>
<dbReference type="Pfam" id="PF13193">
    <property type="entry name" value="AMP-binding_C"/>
    <property type="match status" value="1"/>
</dbReference>
<evidence type="ECO:0000313" key="8">
    <source>
        <dbReference type="Proteomes" id="UP001516400"/>
    </source>
</evidence>
<dbReference type="AlphaFoldDB" id="A0ABD2N8E9"/>
<dbReference type="Gene3D" id="3.30.300.30">
    <property type="match status" value="1"/>
</dbReference>
<evidence type="ECO:0000313" key="7">
    <source>
        <dbReference type="EMBL" id="KAL3275016.1"/>
    </source>
</evidence>
<dbReference type="PANTHER" id="PTHR24096:SF149">
    <property type="entry name" value="AMP-BINDING DOMAIN-CONTAINING PROTEIN-RELATED"/>
    <property type="match status" value="1"/>
</dbReference>
<dbReference type="InterPro" id="IPR042099">
    <property type="entry name" value="ANL_N_sf"/>
</dbReference>
<evidence type="ECO:0000256" key="3">
    <source>
        <dbReference type="ARBA" id="ARBA00022598"/>
    </source>
</evidence>
<accession>A0ABD2N8E9</accession>
<evidence type="ECO:0000259" key="5">
    <source>
        <dbReference type="Pfam" id="PF00501"/>
    </source>
</evidence>
<dbReference type="Pfam" id="PF00501">
    <property type="entry name" value="AMP-binding"/>
    <property type="match status" value="1"/>
</dbReference>
<keyword evidence="8" id="KW-1185">Reference proteome</keyword>
<organism evidence="7 8">
    <name type="scientific">Cryptolaemus montrouzieri</name>
    <dbReference type="NCBI Taxonomy" id="559131"/>
    <lineage>
        <taxon>Eukaryota</taxon>
        <taxon>Metazoa</taxon>
        <taxon>Ecdysozoa</taxon>
        <taxon>Arthropoda</taxon>
        <taxon>Hexapoda</taxon>
        <taxon>Insecta</taxon>
        <taxon>Pterygota</taxon>
        <taxon>Neoptera</taxon>
        <taxon>Endopterygota</taxon>
        <taxon>Coleoptera</taxon>
        <taxon>Polyphaga</taxon>
        <taxon>Cucujiformia</taxon>
        <taxon>Coccinelloidea</taxon>
        <taxon>Coccinellidae</taxon>
        <taxon>Scymninae</taxon>
        <taxon>Scymnini</taxon>
        <taxon>Cryptolaemus</taxon>
    </lineage>
</organism>
<dbReference type="SUPFAM" id="SSF56801">
    <property type="entry name" value="Acetyl-CoA synthetase-like"/>
    <property type="match status" value="1"/>
</dbReference>
<dbReference type="InterPro" id="IPR000873">
    <property type="entry name" value="AMP-dep_synth/lig_dom"/>
</dbReference>
<dbReference type="PROSITE" id="PS00455">
    <property type="entry name" value="AMP_BINDING"/>
    <property type="match status" value="1"/>
</dbReference>
<keyword evidence="4" id="KW-0576">Peroxisome</keyword>
<dbReference type="GO" id="GO:0005777">
    <property type="term" value="C:peroxisome"/>
    <property type="evidence" value="ECO:0007669"/>
    <property type="project" value="UniProtKB-SubCell"/>
</dbReference>
<evidence type="ECO:0000256" key="2">
    <source>
        <dbReference type="ARBA" id="ARBA00006432"/>
    </source>
</evidence>
<dbReference type="InterPro" id="IPR045851">
    <property type="entry name" value="AMP-bd_C_sf"/>
</dbReference>
<proteinExistence type="inferred from homology"/>
<comment type="subcellular location">
    <subcellularLocation>
        <location evidence="1">Peroxisome</location>
    </subcellularLocation>
</comment>
<dbReference type="PANTHER" id="PTHR24096">
    <property type="entry name" value="LONG-CHAIN-FATTY-ACID--COA LIGASE"/>
    <property type="match status" value="1"/>
</dbReference>
<sequence length="514" mass="57610">MEYGTTLCNNWENYIKRNVQVYVVETGESQTYGELLDNCIRCAITLKNENLGEDDIVGLCVGNHKHACVAYIAGLFLGKIVTALDTAVVPKEKAAMLQKVTPKIIFVDELFVDNIEESLQLANLNIKLVVIGEKTKGHISFAEYLNVNKEDVKNFEPVKLNSNDKTAVIFFSSGTTGISKGICVSHLSLLTRTMGGSVGTSIIFAQLNWISYATMVIRALRTGAPRVLMEDFEIEKVWRAIHKYQIVVIFASIYQISYFAKYPKPDDVDISSLKVFLSSGSALPAEVLSSLYKLYPSAITVQGYGLTEICGVALIFDLQNPTHFEWQRKKPKSCGTPIPGIWYKIVDPDTEEILGPNQPGELRLKSKLAMLGHYKADSSDEFDSAGWLKTGDILQYDEDRCFFVVDRIKDFIKYRSWAISSNTLEHVLMTHPAVNKAAVIGIPHDEDSDFPMGIVTVREGYEVDPKELEKFVEERVLDRQRLRAGVKILKDLPTSTAGKIQKRILRTMVMEGRI</sequence>
<comment type="caution">
    <text evidence="7">The sequence shown here is derived from an EMBL/GenBank/DDBJ whole genome shotgun (WGS) entry which is preliminary data.</text>
</comment>
<keyword evidence="3" id="KW-0436">Ligase</keyword>
<dbReference type="EMBL" id="JABFTP020000083">
    <property type="protein sequence ID" value="KAL3275016.1"/>
    <property type="molecule type" value="Genomic_DNA"/>
</dbReference>
<protein>
    <submittedName>
        <fullName evidence="7">Uncharacterized protein</fullName>
    </submittedName>
</protein>
<name>A0ABD2N8E9_9CUCU</name>
<dbReference type="Gene3D" id="3.40.50.12780">
    <property type="entry name" value="N-terminal domain of ligase-like"/>
    <property type="match status" value="1"/>
</dbReference>
<dbReference type="InterPro" id="IPR020845">
    <property type="entry name" value="AMP-binding_CS"/>
</dbReference>
<feature type="domain" description="AMP-binding enzyme C-terminal" evidence="6">
    <location>
        <begin position="424"/>
        <end position="499"/>
    </location>
</feature>
<feature type="domain" description="AMP-dependent synthetase/ligase" evidence="5">
    <location>
        <begin position="22"/>
        <end position="373"/>
    </location>
</feature>
<dbReference type="Proteomes" id="UP001516400">
    <property type="component" value="Unassembled WGS sequence"/>
</dbReference>
<dbReference type="GO" id="GO:0016874">
    <property type="term" value="F:ligase activity"/>
    <property type="evidence" value="ECO:0007669"/>
    <property type="project" value="UniProtKB-KW"/>
</dbReference>
<gene>
    <name evidence="7" type="ORF">HHI36_019788</name>
</gene>
<evidence type="ECO:0000256" key="4">
    <source>
        <dbReference type="ARBA" id="ARBA00023140"/>
    </source>
</evidence>
<evidence type="ECO:0000256" key="1">
    <source>
        <dbReference type="ARBA" id="ARBA00004275"/>
    </source>
</evidence>